<dbReference type="EMBL" id="JAGYPM010000008">
    <property type="protein sequence ID" value="MBS4193093.1"/>
    <property type="molecule type" value="Genomic_DNA"/>
</dbReference>
<organism evidence="1 2">
    <name type="scientific">Cytobacillus citreus</name>
    <dbReference type="NCBI Taxonomy" id="2833586"/>
    <lineage>
        <taxon>Bacteria</taxon>
        <taxon>Bacillati</taxon>
        <taxon>Bacillota</taxon>
        <taxon>Bacilli</taxon>
        <taxon>Bacillales</taxon>
        <taxon>Bacillaceae</taxon>
        <taxon>Cytobacillus</taxon>
    </lineage>
</organism>
<sequence>MFYTHLKLTTDEVAARLKKDWKGDIKAADLNENHLIHMADFLTNGIIKQFPQKFK</sequence>
<gene>
    <name evidence="1" type="ORF">KHA94_23585</name>
</gene>
<proteinExistence type="predicted"/>
<evidence type="ECO:0000313" key="1">
    <source>
        <dbReference type="EMBL" id="MBS4193093.1"/>
    </source>
</evidence>
<protein>
    <submittedName>
        <fullName evidence="1">Uncharacterized protein</fullName>
    </submittedName>
</protein>
<name>A0ABS5NZ33_9BACI</name>
<dbReference type="RefSeq" id="WP_213104532.1">
    <property type="nucleotide sequence ID" value="NZ_JAGYPM010000008.1"/>
</dbReference>
<accession>A0ABS5NZ33</accession>
<dbReference type="Proteomes" id="UP000681027">
    <property type="component" value="Unassembled WGS sequence"/>
</dbReference>
<evidence type="ECO:0000313" key="2">
    <source>
        <dbReference type="Proteomes" id="UP000681027"/>
    </source>
</evidence>
<reference evidence="1 2" key="1">
    <citation type="submission" date="2021-05" db="EMBL/GenBank/DDBJ databases">
        <title>Novel Bacillus species.</title>
        <authorList>
            <person name="Liu G."/>
        </authorList>
    </citation>
    <scope>NUCLEOTIDE SEQUENCE [LARGE SCALE GENOMIC DNA]</scope>
    <source>
        <strain evidence="1 2">FJAT-49705</strain>
    </source>
</reference>
<keyword evidence="2" id="KW-1185">Reference proteome</keyword>
<comment type="caution">
    <text evidence="1">The sequence shown here is derived from an EMBL/GenBank/DDBJ whole genome shotgun (WGS) entry which is preliminary data.</text>
</comment>